<dbReference type="GO" id="GO:0042026">
    <property type="term" value="P:protein refolding"/>
    <property type="evidence" value="ECO:0007669"/>
    <property type="project" value="InterPro"/>
</dbReference>
<dbReference type="InterPro" id="IPR027413">
    <property type="entry name" value="GROEL-like_equatorial_sf"/>
</dbReference>
<keyword evidence="6" id="KW-1185">Reference proteome</keyword>
<dbReference type="InterPro" id="IPR002423">
    <property type="entry name" value="Cpn60/GroEL/TCP-1"/>
</dbReference>
<dbReference type="GO" id="GO:0005524">
    <property type="term" value="F:ATP binding"/>
    <property type="evidence" value="ECO:0007669"/>
    <property type="project" value="InterPro"/>
</dbReference>
<reference evidence="5 6" key="1">
    <citation type="submission" date="2019-11" db="EMBL/GenBank/DDBJ databases">
        <title>Whole genome sequence of Oryza granulata.</title>
        <authorList>
            <person name="Li W."/>
        </authorList>
    </citation>
    <scope>NUCLEOTIDE SEQUENCE [LARGE SCALE GENOMIC DNA]</scope>
    <source>
        <strain evidence="6">cv. Menghai</strain>
        <tissue evidence="5">Leaf</tissue>
    </source>
</reference>
<dbReference type="Pfam" id="PF00118">
    <property type="entry name" value="Cpn60_TCP1"/>
    <property type="match status" value="1"/>
</dbReference>
<comment type="caution">
    <text evidence="5">The sequence shown here is derived from an EMBL/GenBank/DDBJ whole genome shotgun (WGS) entry which is preliminary data.</text>
</comment>
<dbReference type="Proteomes" id="UP000479710">
    <property type="component" value="Unassembled WGS sequence"/>
</dbReference>
<sequence>MPFFSGLLRRRLDVLASPLAFQQQPYPLLASAASGDDVEDGAAASALRQASHTPFSPKKPPPIPVYKDLDFNRDLSATKKLQAGVNLVARLVGVTLGPKGRNVVLSNKYGPPKIVNDGETVLKEIELEDPSEYLGVKLVRKAGARMNDVTGDGCSTSIILAQGLITEGMKVLAAGINPVQIAQGIEKTASALVSELRLMSQELCFFLTSLSSVSAGDDYAVGNMISDAFKRVGRKRMNSSEWYHKKILGERIARLCGGIAIIQILKLQYKNKLQVGAQTVIEMNDKKLRIEDALNATRSAVLCTASALRQFMPLQVENSDDNRRGTPADVTNLTVAEVRRKRARERYASLSVEQREAKLQKNREKDDVDEGRELQQFSANIKLDQITVMAFIVN</sequence>
<dbReference type="GO" id="GO:0140662">
    <property type="term" value="F:ATP-dependent protein folding chaperone"/>
    <property type="evidence" value="ECO:0007669"/>
    <property type="project" value="InterPro"/>
</dbReference>
<dbReference type="InterPro" id="IPR001844">
    <property type="entry name" value="Cpn60/GroEL"/>
</dbReference>
<evidence type="ECO:0000256" key="2">
    <source>
        <dbReference type="ARBA" id="ARBA00023186"/>
    </source>
</evidence>
<dbReference type="SUPFAM" id="SSF54849">
    <property type="entry name" value="GroEL-intermediate domain like"/>
    <property type="match status" value="1"/>
</dbReference>
<protein>
    <recommendedName>
        <fullName evidence="7">TCP domain-containing protein</fullName>
    </recommendedName>
</protein>
<name>A0A6G1BZ70_9ORYZ</name>
<proteinExistence type="inferred from homology"/>
<feature type="region of interest" description="Disordered" evidence="4">
    <location>
        <begin position="40"/>
        <end position="63"/>
    </location>
</feature>
<dbReference type="EMBL" id="SPHZ02000011">
    <property type="protein sequence ID" value="KAF0892683.1"/>
    <property type="molecule type" value="Genomic_DNA"/>
</dbReference>
<dbReference type="PRINTS" id="PR00298">
    <property type="entry name" value="CHAPERONIN60"/>
</dbReference>
<evidence type="ECO:0000313" key="5">
    <source>
        <dbReference type="EMBL" id="KAF0892683.1"/>
    </source>
</evidence>
<evidence type="ECO:0008006" key="7">
    <source>
        <dbReference type="Google" id="ProtNLM"/>
    </source>
</evidence>
<comment type="similarity">
    <text evidence="1 3">Belongs to the chaperonin (HSP60) family.</text>
</comment>
<dbReference type="AlphaFoldDB" id="A0A6G1BZ70"/>
<dbReference type="Gene3D" id="3.30.260.10">
    <property type="entry name" value="TCP-1-like chaperonin intermediate domain"/>
    <property type="match status" value="2"/>
</dbReference>
<evidence type="ECO:0000256" key="3">
    <source>
        <dbReference type="RuleBase" id="RU000418"/>
    </source>
</evidence>
<evidence type="ECO:0000313" key="6">
    <source>
        <dbReference type="Proteomes" id="UP000479710"/>
    </source>
</evidence>
<evidence type="ECO:0000256" key="4">
    <source>
        <dbReference type="SAM" id="MobiDB-lite"/>
    </source>
</evidence>
<keyword evidence="2" id="KW-0143">Chaperone</keyword>
<dbReference type="OrthoDB" id="1723571at2759"/>
<dbReference type="Gene3D" id="1.10.560.10">
    <property type="entry name" value="GroEL-like equatorial domain"/>
    <property type="match status" value="1"/>
</dbReference>
<accession>A0A6G1BZ70</accession>
<dbReference type="PANTHER" id="PTHR45633">
    <property type="entry name" value="60 KDA HEAT SHOCK PROTEIN, MITOCHONDRIAL"/>
    <property type="match status" value="1"/>
</dbReference>
<evidence type="ECO:0000256" key="1">
    <source>
        <dbReference type="ARBA" id="ARBA00006607"/>
    </source>
</evidence>
<gene>
    <name evidence="5" type="ORF">E2562_017659</name>
</gene>
<dbReference type="InterPro" id="IPR027410">
    <property type="entry name" value="TCP-1-like_intermed_sf"/>
</dbReference>
<organism evidence="5 6">
    <name type="scientific">Oryza meyeriana var. granulata</name>
    <dbReference type="NCBI Taxonomy" id="110450"/>
    <lineage>
        <taxon>Eukaryota</taxon>
        <taxon>Viridiplantae</taxon>
        <taxon>Streptophyta</taxon>
        <taxon>Embryophyta</taxon>
        <taxon>Tracheophyta</taxon>
        <taxon>Spermatophyta</taxon>
        <taxon>Magnoliopsida</taxon>
        <taxon>Liliopsida</taxon>
        <taxon>Poales</taxon>
        <taxon>Poaceae</taxon>
        <taxon>BOP clade</taxon>
        <taxon>Oryzoideae</taxon>
        <taxon>Oryzeae</taxon>
        <taxon>Oryzinae</taxon>
        <taxon>Oryza</taxon>
        <taxon>Oryza meyeriana</taxon>
    </lineage>
</organism>
<dbReference type="SUPFAM" id="SSF48592">
    <property type="entry name" value="GroEL equatorial domain-like"/>
    <property type="match status" value="1"/>
</dbReference>